<protein>
    <submittedName>
        <fullName evidence="1">Uncharacterized protein</fullName>
    </submittedName>
</protein>
<proteinExistence type="predicted"/>
<name>A0A4Y2DZI7_ARAVE</name>
<dbReference type="AlphaFoldDB" id="A0A4Y2DZI7"/>
<keyword evidence="2" id="KW-1185">Reference proteome</keyword>
<gene>
    <name evidence="1" type="ORF">AVEN_144661_1</name>
</gene>
<reference evidence="1 2" key="1">
    <citation type="journal article" date="2019" name="Sci. Rep.">
        <title>Orb-weaving spider Araneus ventricosus genome elucidates the spidroin gene catalogue.</title>
        <authorList>
            <person name="Kono N."/>
            <person name="Nakamura H."/>
            <person name="Ohtoshi R."/>
            <person name="Moran D.A.P."/>
            <person name="Shinohara A."/>
            <person name="Yoshida Y."/>
            <person name="Fujiwara M."/>
            <person name="Mori M."/>
            <person name="Tomita M."/>
            <person name="Arakawa K."/>
        </authorList>
    </citation>
    <scope>NUCLEOTIDE SEQUENCE [LARGE SCALE GENOMIC DNA]</scope>
</reference>
<dbReference type="Proteomes" id="UP000499080">
    <property type="component" value="Unassembled WGS sequence"/>
</dbReference>
<dbReference type="EMBL" id="BGPR01000477">
    <property type="protein sequence ID" value="GBM22290.1"/>
    <property type="molecule type" value="Genomic_DNA"/>
</dbReference>
<evidence type="ECO:0000313" key="2">
    <source>
        <dbReference type="Proteomes" id="UP000499080"/>
    </source>
</evidence>
<accession>A0A4Y2DZI7</accession>
<sequence>MPNFSSVKLTSRSEATRELPWDEPLNFKPLSDAADNTFLTFLATPAGRLLTFDGFNEVCMNGGSSVQSVLEVENLPPHYCGSVRISKTRI</sequence>
<organism evidence="1 2">
    <name type="scientific">Araneus ventricosus</name>
    <name type="common">Orbweaver spider</name>
    <name type="synonym">Epeira ventricosa</name>
    <dbReference type="NCBI Taxonomy" id="182803"/>
    <lineage>
        <taxon>Eukaryota</taxon>
        <taxon>Metazoa</taxon>
        <taxon>Ecdysozoa</taxon>
        <taxon>Arthropoda</taxon>
        <taxon>Chelicerata</taxon>
        <taxon>Arachnida</taxon>
        <taxon>Araneae</taxon>
        <taxon>Araneomorphae</taxon>
        <taxon>Entelegynae</taxon>
        <taxon>Araneoidea</taxon>
        <taxon>Araneidae</taxon>
        <taxon>Araneus</taxon>
    </lineage>
</organism>
<comment type="caution">
    <text evidence="1">The sequence shown here is derived from an EMBL/GenBank/DDBJ whole genome shotgun (WGS) entry which is preliminary data.</text>
</comment>
<evidence type="ECO:0000313" key="1">
    <source>
        <dbReference type="EMBL" id="GBM22290.1"/>
    </source>
</evidence>